<gene>
    <name evidence="4" type="ORF">FNV43_RR24479</name>
</gene>
<comment type="similarity">
    <text evidence="1">Belongs to the plant acyltransferase family.</text>
</comment>
<sequence>MGSSIHVKEAVVVVPSEPTPARVLQLSAIDSQLFLRFTIEYLLVYNPKPGVDQRATVSRVKTALAKALVPYYPLAGRIRSKPDSSRLEVVCRAQGAVFIEAVSDRTVSDFHRAPRFVTQWRKLLSFHVADVLKGSPPIAVQLTWLKDGGVALGVGFNHCTCDGIGSAEFLNLFAELATGKRGLTELMKPRPVWDRHLLEPLPDKRPLNNSYSSPTLPVFNRFPDHCGFVTRFSNERLIPTCNIFETTHLSELKKIAMSTNRATESLFTSFEVLSAHIWRSWARALNLPSNQMLKLLFSVNIRNRVKPSLPGGYYGNGFVLGCAQTSVKDLVDKGLWYASGLVKSAKARVNDEYVRAVVESVSESKACPDSVGVLILSQWSRLGLERVDFGMGRPVHVGPICSDRYCLFLPVYAQRDAVKVLVAVPTSATDKYEYLVNSPYS</sequence>
<dbReference type="InterPro" id="IPR023213">
    <property type="entry name" value="CAT-like_dom_sf"/>
</dbReference>
<dbReference type="GO" id="GO:0009836">
    <property type="term" value="P:fruit ripening, climacteric"/>
    <property type="evidence" value="ECO:0007669"/>
    <property type="project" value="UniProtKB-ARBA"/>
</dbReference>
<evidence type="ECO:0000256" key="2">
    <source>
        <dbReference type="ARBA" id="ARBA00022679"/>
    </source>
</evidence>
<dbReference type="Gene3D" id="3.30.559.10">
    <property type="entry name" value="Chloramphenicol acetyltransferase-like domain"/>
    <property type="match status" value="2"/>
</dbReference>
<dbReference type="Pfam" id="PF02458">
    <property type="entry name" value="Transferase"/>
    <property type="match status" value="1"/>
</dbReference>
<dbReference type="PANTHER" id="PTHR31147">
    <property type="entry name" value="ACYL TRANSFERASE 4"/>
    <property type="match status" value="1"/>
</dbReference>
<proteinExistence type="inferred from homology"/>
<accession>A0A8K0GL90</accession>
<name>A0A8K0GL90_9ROSA</name>
<protein>
    <recommendedName>
        <fullName evidence="6">Taxadien-5-alpha-ol O-acetyltransferase</fullName>
    </recommendedName>
</protein>
<dbReference type="EMBL" id="VOIH02000011">
    <property type="protein sequence ID" value="KAF3433377.1"/>
    <property type="molecule type" value="Genomic_DNA"/>
</dbReference>
<evidence type="ECO:0000256" key="3">
    <source>
        <dbReference type="ARBA" id="ARBA00023315"/>
    </source>
</evidence>
<evidence type="ECO:0008006" key="6">
    <source>
        <dbReference type="Google" id="ProtNLM"/>
    </source>
</evidence>
<comment type="caution">
    <text evidence="4">The sequence shown here is derived from an EMBL/GenBank/DDBJ whole genome shotgun (WGS) entry which is preliminary data.</text>
</comment>
<dbReference type="PANTHER" id="PTHR31147:SF1">
    <property type="entry name" value="ACYL TRANSFERASE 4"/>
    <property type="match status" value="1"/>
</dbReference>
<evidence type="ECO:0000313" key="5">
    <source>
        <dbReference type="Proteomes" id="UP000796880"/>
    </source>
</evidence>
<dbReference type="GO" id="GO:0016746">
    <property type="term" value="F:acyltransferase activity"/>
    <property type="evidence" value="ECO:0007669"/>
    <property type="project" value="UniProtKB-KW"/>
</dbReference>
<evidence type="ECO:0000313" key="4">
    <source>
        <dbReference type="EMBL" id="KAF3433377.1"/>
    </source>
</evidence>
<organism evidence="4 5">
    <name type="scientific">Rhamnella rubrinervis</name>
    <dbReference type="NCBI Taxonomy" id="2594499"/>
    <lineage>
        <taxon>Eukaryota</taxon>
        <taxon>Viridiplantae</taxon>
        <taxon>Streptophyta</taxon>
        <taxon>Embryophyta</taxon>
        <taxon>Tracheophyta</taxon>
        <taxon>Spermatophyta</taxon>
        <taxon>Magnoliopsida</taxon>
        <taxon>eudicotyledons</taxon>
        <taxon>Gunneridae</taxon>
        <taxon>Pentapetalae</taxon>
        <taxon>rosids</taxon>
        <taxon>fabids</taxon>
        <taxon>Rosales</taxon>
        <taxon>Rhamnaceae</taxon>
        <taxon>rhamnoid group</taxon>
        <taxon>Rhamneae</taxon>
        <taxon>Rhamnella</taxon>
    </lineage>
</organism>
<keyword evidence="3" id="KW-0012">Acyltransferase</keyword>
<reference evidence="4" key="1">
    <citation type="submission" date="2020-03" db="EMBL/GenBank/DDBJ databases">
        <title>A high-quality chromosome-level genome assembly of a woody plant with both climbing and erect habits, Rhamnella rubrinervis.</title>
        <authorList>
            <person name="Lu Z."/>
            <person name="Yang Y."/>
            <person name="Zhu X."/>
            <person name="Sun Y."/>
        </authorList>
    </citation>
    <scope>NUCLEOTIDE SEQUENCE</scope>
    <source>
        <strain evidence="4">BYM</strain>
        <tissue evidence="4">Leaf</tissue>
    </source>
</reference>
<keyword evidence="2" id="KW-0808">Transferase</keyword>
<keyword evidence="5" id="KW-1185">Reference proteome</keyword>
<dbReference type="AlphaFoldDB" id="A0A8K0GL90"/>
<dbReference type="Proteomes" id="UP000796880">
    <property type="component" value="Unassembled WGS sequence"/>
</dbReference>
<dbReference type="OrthoDB" id="1862401at2759"/>
<dbReference type="InterPro" id="IPR050898">
    <property type="entry name" value="Plant_acyltransferase"/>
</dbReference>
<evidence type="ECO:0000256" key="1">
    <source>
        <dbReference type="ARBA" id="ARBA00009861"/>
    </source>
</evidence>